<feature type="domain" description="EAL" evidence="4">
    <location>
        <begin position="596"/>
        <end position="848"/>
    </location>
</feature>
<dbReference type="Pfam" id="PF00990">
    <property type="entry name" value="GGDEF"/>
    <property type="match status" value="1"/>
</dbReference>
<dbReference type="EMBL" id="CP062941">
    <property type="protein sequence ID" value="QOL51865.1"/>
    <property type="molecule type" value="Genomic_DNA"/>
</dbReference>
<dbReference type="SUPFAM" id="SSF141868">
    <property type="entry name" value="EAL domain-like"/>
    <property type="match status" value="1"/>
</dbReference>
<evidence type="ECO:0000313" key="7">
    <source>
        <dbReference type="Proteomes" id="UP000593875"/>
    </source>
</evidence>
<dbReference type="NCBIfam" id="TIGR00229">
    <property type="entry name" value="sensory_box"/>
    <property type="match status" value="1"/>
</dbReference>
<feature type="domain" description="GGDEF" evidence="5">
    <location>
        <begin position="449"/>
        <end position="587"/>
    </location>
</feature>
<dbReference type="Pfam" id="PF00563">
    <property type="entry name" value="EAL"/>
    <property type="match status" value="1"/>
</dbReference>
<dbReference type="Pfam" id="PF20969">
    <property type="entry name" value="MASE11"/>
    <property type="match status" value="1"/>
</dbReference>
<dbReference type="InterPro" id="IPR048437">
    <property type="entry name" value="MASE11"/>
</dbReference>
<feature type="transmembrane region" description="Helical" evidence="1">
    <location>
        <begin position="200"/>
        <end position="220"/>
    </location>
</feature>
<evidence type="ECO:0000259" key="3">
    <source>
        <dbReference type="PROSITE" id="PS50113"/>
    </source>
</evidence>
<dbReference type="GO" id="GO:0003824">
    <property type="term" value="F:catalytic activity"/>
    <property type="evidence" value="ECO:0007669"/>
    <property type="project" value="UniProtKB-ARBA"/>
</dbReference>
<dbReference type="InterPro" id="IPR000014">
    <property type="entry name" value="PAS"/>
</dbReference>
<dbReference type="CDD" id="cd01949">
    <property type="entry name" value="GGDEF"/>
    <property type="match status" value="1"/>
</dbReference>
<dbReference type="InterPro" id="IPR001633">
    <property type="entry name" value="EAL_dom"/>
</dbReference>
<evidence type="ECO:0000256" key="1">
    <source>
        <dbReference type="SAM" id="Phobius"/>
    </source>
</evidence>
<feature type="domain" description="PAC" evidence="3">
    <location>
        <begin position="365"/>
        <end position="417"/>
    </location>
</feature>
<dbReference type="CDD" id="cd01948">
    <property type="entry name" value="EAL"/>
    <property type="match status" value="1"/>
</dbReference>
<sequence>MSTAQDDHSPPFFQTRQDHRPCRSRLNFRPAAGRLVPAAEAPGWRCRYATGGRRYHDKPDPLRYSSALQQQVVLIDNISLRRFKRHCVAPLIDIAHWRTHIFSRLLTIVLVLGIGTAIPSIALAAGQGLWSLVAVDLVAIGWLFALWRLHSWAYRTRVFHFIAIVFLVSVGMIVNVGQVAQPYLIAPPVFAAVLLGRRSALAALGASTLLVLVLSIRGYLHAGGATPDASVLPAWTIALNFLFVGALITVSCSTLLQKLVASLGHLHGVARSLEEGKDTLSSLNAELRLTAAAVAQLNDMVLIVRTNGTPEVPWPITFANDAFVRSTGYTREAVLERSMLMLGGADTDLAAVERLSEAMRSGARARAELTTYTKAGLPFWTEIEITPFLDEAGTHTHCVVVGRDIGERKKAATAIHRLAYYDVLTELPNRRFLLERLDALLLEAQSGQGWGAVVFIDLDHFKYVNDARGHATGDALLRSVAARLTALMREHDTVARIGGDEFVVLLPRIGHDHDSARSAALAHAERLRDALSDAVEVGGNRYNASASLGVSLLPHPGQRADDLLREADTAMYHAKARGRNRVALFEAAMRAESEQRLTLERDLAGAIERGELLMHLQLQCDADGKPGGAEMLMRWQRADGRFVPPDVFIPIAEASGLIVPLGHWALQQACQAWLRLNAAGHPLPLSVNVSPMQFGQADFVAQVRAVLAETGVPADQLILELTEGLLIKDRDATIARMHALAAIGIRFSIDDFGTGYSNLGYLKRMPLYELKIDKSFVRDTPDGGDGDAIVRSILAMAGHLRLRVVAEGVETREQAAFLAANGCPVMQGYLFARPQPLAQVLASLEAALAA</sequence>
<proteinExistence type="predicted"/>
<name>A0A7L9UCG8_9BURK</name>
<dbReference type="SUPFAM" id="SSF55073">
    <property type="entry name" value="Nucleotide cyclase"/>
    <property type="match status" value="1"/>
</dbReference>
<dbReference type="CDD" id="cd00130">
    <property type="entry name" value="PAS"/>
    <property type="match status" value="1"/>
</dbReference>
<dbReference type="KEGG" id="mlir:LPB04_02965"/>
<dbReference type="NCBIfam" id="TIGR00254">
    <property type="entry name" value="GGDEF"/>
    <property type="match status" value="1"/>
</dbReference>
<dbReference type="PANTHER" id="PTHR44757:SF2">
    <property type="entry name" value="BIOFILM ARCHITECTURE MAINTENANCE PROTEIN MBAA"/>
    <property type="match status" value="1"/>
</dbReference>
<dbReference type="Gene3D" id="3.30.70.270">
    <property type="match status" value="1"/>
</dbReference>
<accession>A0A7L9UCG8</accession>
<evidence type="ECO:0000259" key="5">
    <source>
        <dbReference type="PROSITE" id="PS50887"/>
    </source>
</evidence>
<feature type="transmembrane region" description="Helical" evidence="1">
    <location>
        <begin position="128"/>
        <end position="147"/>
    </location>
</feature>
<feature type="domain" description="PAS" evidence="2">
    <location>
        <begin position="286"/>
        <end position="362"/>
    </location>
</feature>
<dbReference type="Proteomes" id="UP000593875">
    <property type="component" value="Chromosome"/>
</dbReference>
<dbReference type="InterPro" id="IPR000160">
    <property type="entry name" value="GGDEF_dom"/>
</dbReference>
<dbReference type="SUPFAM" id="SSF55785">
    <property type="entry name" value="PYP-like sensor domain (PAS domain)"/>
    <property type="match status" value="1"/>
</dbReference>
<keyword evidence="1" id="KW-1133">Transmembrane helix</keyword>
<dbReference type="InterPro" id="IPR035965">
    <property type="entry name" value="PAS-like_dom_sf"/>
</dbReference>
<dbReference type="InterPro" id="IPR052155">
    <property type="entry name" value="Biofilm_reg_signaling"/>
</dbReference>
<dbReference type="FunFam" id="3.30.70.270:FF:000001">
    <property type="entry name" value="Diguanylate cyclase domain protein"/>
    <property type="match status" value="1"/>
</dbReference>
<feature type="transmembrane region" description="Helical" evidence="1">
    <location>
        <begin position="232"/>
        <end position="256"/>
    </location>
</feature>
<dbReference type="Gene3D" id="3.30.450.20">
    <property type="entry name" value="PAS domain"/>
    <property type="match status" value="1"/>
</dbReference>
<protein>
    <submittedName>
        <fullName evidence="6">EAL domain-containing protein</fullName>
    </submittedName>
</protein>
<dbReference type="Gene3D" id="3.20.20.450">
    <property type="entry name" value="EAL domain"/>
    <property type="match status" value="1"/>
</dbReference>
<dbReference type="PROSITE" id="PS50883">
    <property type="entry name" value="EAL"/>
    <property type="match status" value="1"/>
</dbReference>
<keyword evidence="7" id="KW-1185">Reference proteome</keyword>
<dbReference type="InterPro" id="IPR043128">
    <property type="entry name" value="Rev_trsase/Diguanyl_cyclase"/>
</dbReference>
<reference evidence="6 7" key="1">
    <citation type="submission" date="2020-10" db="EMBL/GenBank/DDBJ databases">
        <title>Genome sequencing of Massilia sp. LPB0304.</title>
        <authorList>
            <person name="Kim J."/>
        </authorList>
    </citation>
    <scope>NUCLEOTIDE SEQUENCE [LARGE SCALE GENOMIC DNA]</scope>
    <source>
        <strain evidence="6 7">LPB0304</strain>
    </source>
</reference>
<evidence type="ECO:0000259" key="4">
    <source>
        <dbReference type="PROSITE" id="PS50883"/>
    </source>
</evidence>
<dbReference type="SMART" id="SM00052">
    <property type="entry name" value="EAL"/>
    <property type="match status" value="1"/>
</dbReference>
<keyword evidence="1" id="KW-0812">Transmembrane</keyword>
<dbReference type="InterPro" id="IPR035919">
    <property type="entry name" value="EAL_sf"/>
</dbReference>
<dbReference type="Pfam" id="PF13426">
    <property type="entry name" value="PAS_9"/>
    <property type="match status" value="1"/>
</dbReference>
<dbReference type="SMART" id="SM00267">
    <property type="entry name" value="GGDEF"/>
    <property type="match status" value="1"/>
</dbReference>
<dbReference type="AlphaFoldDB" id="A0A7L9UCG8"/>
<keyword evidence="1" id="KW-0472">Membrane</keyword>
<feature type="transmembrane region" description="Helical" evidence="1">
    <location>
        <begin position="101"/>
        <end position="122"/>
    </location>
</feature>
<gene>
    <name evidence="6" type="ORF">LPB04_02965</name>
</gene>
<feature type="transmembrane region" description="Helical" evidence="1">
    <location>
        <begin position="159"/>
        <end position="180"/>
    </location>
</feature>
<dbReference type="InterPro" id="IPR000700">
    <property type="entry name" value="PAS-assoc_C"/>
</dbReference>
<dbReference type="InterPro" id="IPR029787">
    <property type="entry name" value="Nucleotide_cyclase"/>
</dbReference>
<dbReference type="PANTHER" id="PTHR44757">
    <property type="entry name" value="DIGUANYLATE CYCLASE DGCP"/>
    <property type="match status" value="1"/>
</dbReference>
<dbReference type="PROSITE" id="PS50113">
    <property type="entry name" value="PAC"/>
    <property type="match status" value="1"/>
</dbReference>
<dbReference type="PROSITE" id="PS50887">
    <property type="entry name" value="GGDEF"/>
    <property type="match status" value="1"/>
</dbReference>
<evidence type="ECO:0000259" key="2">
    <source>
        <dbReference type="PROSITE" id="PS50112"/>
    </source>
</evidence>
<evidence type="ECO:0000313" key="6">
    <source>
        <dbReference type="EMBL" id="QOL51865.1"/>
    </source>
</evidence>
<dbReference type="PROSITE" id="PS50112">
    <property type="entry name" value="PAS"/>
    <property type="match status" value="1"/>
</dbReference>
<organism evidence="6 7">
    <name type="scientific">Massilia litorea</name>
    <dbReference type="NCBI Taxonomy" id="2769491"/>
    <lineage>
        <taxon>Bacteria</taxon>
        <taxon>Pseudomonadati</taxon>
        <taxon>Pseudomonadota</taxon>
        <taxon>Betaproteobacteria</taxon>
        <taxon>Burkholderiales</taxon>
        <taxon>Oxalobacteraceae</taxon>
        <taxon>Telluria group</taxon>
        <taxon>Massilia</taxon>
    </lineage>
</organism>